<dbReference type="PROSITE" id="PS00108">
    <property type="entry name" value="PROTEIN_KINASE_ST"/>
    <property type="match status" value="1"/>
</dbReference>
<dbReference type="InterPro" id="IPR000719">
    <property type="entry name" value="Prot_kinase_dom"/>
</dbReference>
<dbReference type="AlphaFoldDB" id="A0A229VXH5"/>
<evidence type="ECO:0000256" key="8">
    <source>
        <dbReference type="SAM" id="MobiDB-lite"/>
    </source>
</evidence>
<name>A0A229VXH5_9BIFI</name>
<comment type="similarity">
    <text evidence="1">Belongs to the protein kinase superfamily. NEK Ser/Thr protein kinase family. NIMA subfamily.</text>
</comment>
<dbReference type="InterPro" id="IPR011009">
    <property type="entry name" value="Kinase-like_dom_sf"/>
</dbReference>
<evidence type="ECO:0000256" key="7">
    <source>
        <dbReference type="PROSITE-ProRule" id="PRU10141"/>
    </source>
</evidence>
<feature type="region of interest" description="Disordered" evidence="8">
    <location>
        <begin position="757"/>
        <end position="791"/>
    </location>
</feature>
<evidence type="ECO:0000313" key="12">
    <source>
        <dbReference type="Proteomes" id="UP000215433"/>
    </source>
</evidence>
<organism evidence="11 12">
    <name type="scientific">Bifidobacterium vansinderenii</name>
    <dbReference type="NCBI Taxonomy" id="1984871"/>
    <lineage>
        <taxon>Bacteria</taxon>
        <taxon>Bacillati</taxon>
        <taxon>Actinomycetota</taxon>
        <taxon>Actinomycetes</taxon>
        <taxon>Bifidobacteriales</taxon>
        <taxon>Bifidobacteriaceae</taxon>
        <taxon>Bifidobacterium</taxon>
    </lineage>
</organism>
<dbReference type="PROSITE" id="PS50011">
    <property type="entry name" value="PROTEIN_KINASE_DOM"/>
    <property type="match status" value="1"/>
</dbReference>
<evidence type="ECO:0000256" key="6">
    <source>
        <dbReference type="ARBA" id="ARBA00022840"/>
    </source>
</evidence>
<dbReference type="CDD" id="cd14014">
    <property type="entry name" value="STKc_PknB_like"/>
    <property type="match status" value="1"/>
</dbReference>
<dbReference type="Gene3D" id="3.30.200.20">
    <property type="entry name" value="Phosphorylase Kinase, domain 1"/>
    <property type="match status" value="1"/>
</dbReference>
<feature type="transmembrane region" description="Helical" evidence="9">
    <location>
        <begin position="878"/>
        <end position="903"/>
    </location>
</feature>
<protein>
    <recommendedName>
        <fullName evidence="2">non-specific serine/threonine protein kinase</fullName>
        <ecNumber evidence="2">2.7.11.1</ecNumber>
    </recommendedName>
</protein>
<feature type="compositionally biased region" description="Low complexity" evidence="8">
    <location>
        <begin position="306"/>
        <end position="318"/>
    </location>
</feature>
<feature type="compositionally biased region" description="Low complexity" evidence="8">
    <location>
        <begin position="526"/>
        <end position="558"/>
    </location>
</feature>
<feature type="transmembrane region" description="Helical" evidence="9">
    <location>
        <begin position="923"/>
        <end position="947"/>
    </location>
</feature>
<feature type="region of interest" description="Disordered" evidence="8">
    <location>
        <begin position="306"/>
        <end position="375"/>
    </location>
</feature>
<evidence type="ECO:0000256" key="9">
    <source>
        <dbReference type="SAM" id="Phobius"/>
    </source>
</evidence>
<gene>
    <name evidence="11" type="ORF">Tam10B_1663</name>
</gene>
<evidence type="ECO:0000256" key="1">
    <source>
        <dbReference type="ARBA" id="ARBA00010886"/>
    </source>
</evidence>
<feature type="transmembrane region" description="Helical" evidence="9">
    <location>
        <begin position="811"/>
        <end position="837"/>
    </location>
</feature>
<keyword evidence="4 7" id="KW-0547">Nucleotide-binding</keyword>
<feature type="binding site" evidence="7">
    <location>
        <position position="49"/>
    </location>
    <ligand>
        <name>ATP</name>
        <dbReference type="ChEBI" id="CHEBI:30616"/>
    </ligand>
</feature>
<keyword evidence="9" id="KW-0812">Transmembrane</keyword>
<feature type="region of interest" description="Disordered" evidence="8">
    <location>
        <begin position="57"/>
        <end position="76"/>
    </location>
</feature>
<dbReference type="GO" id="GO:0005524">
    <property type="term" value="F:ATP binding"/>
    <property type="evidence" value="ECO:0007669"/>
    <property type="project" value="UniProtKB-UniRule"/>
</dbReference>
<dbReference type="PROSITE" id="PS00107">
    <property type="entry name" value="PROTEIN_KINASE_ATP"/>
    <property type="match status" value="1"/>
</dbReference>
<dbReference type="SUPFAM" id="SSF56112">
    <property type="entry name" value="Protein kinase-like (PK-like)"/>
    <property type="match status" value="1"/>
</dbReference>
<feature type="region of interest" description="Disordered" evidence="8">
    <location>
        <begin position="609"/>
        <end position="698"/>
    </location>
</feature>
<dbReference type="InterPro" id="IPR050660">
    <property type="entry name" value="NEK_Ser/Thr_kinase"/>
</dbReference>
<evidence type="ECO:0000259" key="10">
    <source>
        <dbReference type="PROSITE" id="PS50011"/>
    </source>
</evidence>
<dbReference type="Pfam" id="PF00069">
    <property type="entry name" value="Pkinase"/>
    <property type="match status" value="1"/>
</dbReference>
<feature type="transmembrane region" description="Helical" evidence="9">
    <location>
        <begin position="1004"/>
        <end position="1027"/>
    </location>
</feature>
<dbReference type="Proteomes" id="UP000215433">
    <property type="component" value="Unassembled WGS sequence"/>
</dbReference>
<keyword evidence="3" id="KW-0808">Transferase</keyword>
<keyword evidence="12" id="KW-1185">Reference proteome</keyword>
<evidence type="ECO:0000256" key="3">
    <source>
        <dbReference type="ARBA" id="ARBA00022679"/>
    </source>
</evidence>
<feature type="compositionally biased region" description="Pro residues" evidence="8">
    <location>
        <begin position="511"/>
        <end position="525"/>
    </location>
</feature>
<dbReference type="InterPro" id="IPR008271">
    <property type="entry name" value="Ser/Thr_kinase_AS"/>
</dbReference>
<dbReference type="PANTHER" id="PTHR43671:SF13">
    <property type="entry name" value="SERINE_THREONINE-PROTEIN KINASE NEK2"/>
    <property type="match status" value="1"/>
</dbReference>
<dbReference type="EC" id="2.7.11.1" evidence="2"/>
<evidence type="ECO:0000256" key="4">
    <source>
        <dbReference type="ARBA" id="ARBA00022741"/>
    </source>
</evidence>
<keyword evidence="9" id="KW-0472">Membrane</keyword>
<keyword evidence="6 7" id="KW-0067">ATP-binding</keyword>
<feature type="region of interest" description="Disordered" evidence="8">
    <location>
        <begin position="398"/>
        <end position="561"/>
    </location>
</feature>
<evidence type="ECO:0000313" key="11">
    <source>
        <dbReference type="EMBL" id="OXN00090.1"/>
    </source>
</evidence>
<dbReference type="Gene3D" id="1.10.510.10">
    <property type="entry name" value="Transferase(Phosphotransferase) domain 1"/>
    <property type="match status" value="1"/>
</dbReference>
<feature type="domain" description="Protein kinase" evidence="10">
    <location>
        <begin position="21"/>
        <end position="290"/>
    </location>
</feature>
<dbReference type="EMBL" id="NEWD01000022">
    <property type="protein sequence ID" value="OXN00090.1"/>
    <property type="molecule type" value="Genomic_DNA"/>
</dbReference>
<proteinExistence type="inferred from homology"/>
<dbReference type="PANTHER" id="PTHR43671">
    <property type="entry name" value="SERINE/THREONINE-PROTEIN KINASE NEK"/>
    <property type="match status" value="1"/>
</dbReference>
<keyword evidence="5 11" id="KW-0418">Kinase</keyword>
<accession>A0A229VXH5</accession>
<keyword evidence="9" id="KW-1133">Transmembrane helix</keyword>
<feature type="compositionally biased region" description="Low complexity" evidence="8">
    <location>
        <begin position="491"/>
        <end position="500"/>
    </location>
</feature>
<evidence type="ECO:0000256" key="2">
    <source>
        <dbReference type="ARBA" id="ARBA00012513"/>
    </source>
</evidence>
<dbReference type="OrthoDB" id="9762169at2"/>
<dbReference type="SMART" id="SM00220">
    <property type="entry name" value="S_TKc"/>
    <property type="match status" value="1"/>
</dbReference>
<dbReference type="InterPro" id="IPR017441">
    <property type="entry name" value="Protein_kinase_ATP_BS"/>
</dbReference>
<feature type="compositionally biased region" description="Acidic residues" evidence="8">
    <location>
        <begin position="422"/>
        <end position="442"/>
    </location>
</feature>
<evidence type="ECO:0000256" key="5">
    <source>
        <dbReference type="ARBA" id="ARBA00022777"/>
    </source>
</evidence>
<comment type="caution">
    <text evidence="11">The sequence shown here is derived from an EMBL/GenBank/DDBJ whole genome shotgun (WGS) entry which is preliminary data.</text>
</comment>
<dbReference type="GO" id="GO:0004674">
    <property type="term" value="F:protein serine/threonine kinase activity"/>
    <property type="evidence" value="ECO:0007669"/>
    <property type="project" value="UniProtKB-EC"/>
</dbReference>
<reference evidence="11 12" key="1">
    <citation type="submission" date="2017-05" db="EMBL/GenBank/DDBJ databases">
        <title>Bifidobacterium vansinderenii sp. nov.</title>
        <authorList>
            <person name="Lugli G.A."/>
            <person name="Duranti S."/>
            <person name="Mangifesta M."/>
        </authorList>
    </citation>
    <scope>NUCLEOTIDE SEQUENCE [LARGE SCALE GENOMIC DNA]</scope>
    <source>
        <strain evidence="11 12">Tam10B</strain>
    </source>
</reference>
<sequence length="1035" mass="109629">MGRMSDLTALNLAPGNLVGGYTLISRLGGGAMGSVWRVKDDGGNIYAMKILRDSLNDDGDESTEGFQQGGEDTAGMARERLRREAAALRRVNHPGVCQIVDMELDDSLAFIVTELIEGKNLREDVLANGKYVAGDLERLTRKLIDAVTAVHRAGIIHRDIKPTNVMVSRTGPVLVDFGIAMGEGESHVTRTGLVMGTPGFIAPEIIDGAESDETTDWWSTAAVLAFAATGQPVFGSKPMMAVLERAAAGNANLAGLPPRTTAAFRSALSPRREDRCTPMELLQTIEQEAMVPELWTGLESNAAGSAAATATATEPATALPGKPMLSGAMPTAMPPSISPQTGSAGEEPSENRETNEGGETGVVRPFGKSSSDNPRSLWKELDERRAALTQVIGVGSLSTNNTSMEAGETESISPMRFGDPGNTDDADNIDDVDDGFGTDDEWNTDKPSIVLAGQTRVVPVDRAPSDSPAFQPADPPLPQSAADELESPQPASASSTSADSADADDPFHTAPKPPVAPAPQAPPATPRTVSSSAAAATHAAEVPPTAATTTMPASYPTPVHSYDQLDWLKDDTGESAAVPKSANLLRDLHTLGDEPAESNDERDELDHLFDSLPVTPGGTEPAKPADVAETAVQTPIQSDETRSLSAPAIRPVGTQPNLDQTRIIGPDPTLGTTTLVQAPTIGEPPEEPPITGVPDMDTTLVYGQPRQARSIQSQGYQQPAESIQQTRTYPQATAYPQQQPAYGTDPYEAQYAQPQYGQPQYDQYGQPIAPPYPQQQPYEQNQPYPPQPRRNHADAMRDWYIPRGRMIMCLLAAPLCLFAASTPAAGLMSASFLLWAFTVMGLSRNSQLDREDKRGGLRKGTDSALIIGSMPWHLIKGLALTVVPVLLMLALFAALTAFLTTALMLPSATGVLTLFGKPLRFPLLAGSSLSSSGFTLMVCMAAGWFTATLGPYSRFARLGAGTLRGDLGAPSPSIDASLAGPSGPGSLPPEEQERLEQSAHRRGWTLTLIWLVLILAGVAMLLAGGSIDWAPIILG</sequence>
<feature type="compositionally biased region" description="Low complexity" evidence="8">
    <location>
        <begin position="757"/>
        <end position="767"/>
    </location>
</feature>